<gene>
    <name evidence="2" type="ORF">OS493_000658</name>
</gene>
<comment type="caution">
    <text evidence="2">The sequence shown here is derived from an EMBL/GenBank/DDBJ whole genome shotgun (WGS) entry which is preliminary data.</text>
</comment>
<feature type="compositionally biased region" description="Polar residues" evidence="1">
    <location>
        <begin position="138"/>
        <end position="154"/>
    </location>
</feature>
<sequence length="154" mass="17095">MKLGIYKKPKGPQMVSENRMAVLLRFVVKMSRAKTPCKQLNSEAIRGATLCYMSTVIAVQCSVISAKCVWNVKEKDVHKSWNSICKKQDSCDKAISAIPNTALFFSAKSTLEKKKGSINKESEDSEEEPEPSPIPSIFSQQLLDGNPTRVNKSL</sequence>
<dbReference type="EMBL" id="MU825396">
    <property type="protein sequence ID" value="KAJ7394824.1"/>
    <property type="molecule type" value="Genomic_DNA"/>
</dbReference>
<keyword evidence="3" id="KW-1185">Reference proteome</keyword>
<dbReference type="Proteomes" id="UP001163046">
    <property type="component" value="Unassembled WGS sequence"/>
</dbReference>
<evidence type="ECO:0000313" key="2">
    <source>
        <dbReference type="EMBL" id="KAJ7394824.1"/>
    </source>
</evidence>
<proteinExistence type="predicted"/>
<dbReference type="AlphaFoldDB" id="A0A9X0AB76"/>
<feature type="region of interest" description="Disordered" evidence="1">
    <location>
        <begin position="111"/>
        <end position="154"/>
    </location>
</feature>
<reference evidence="2" key="1">
    <citation type="submission" date="2023-01" db="EMBL/GenBank/DDBJ databases">
        <title>Genome assembly of the deep-sea coral Lophelia pertusa.</title>
        <authorList>
            <person name="Herrera S."/>
            <person name="Cordes E."/>
        </authorList>
    </citation>
    <scope>NUCLEOTIDE SEQUENCE</scope>
    <source>
        <strain evidence="2">USNM1676648</strain>
        <tissue evidence="2">Polyp</tissue>
    </source>
</reference>
<accession>A0A9X0AB76</accession>
<evidence type="ECO:0000313" key="3">
    <source>
        <dbReference type="Proteomes" id="UP001163046"/>
    </source>
</evidence>
<name>A0A9X0AB76_9CNID</name>
<protein>
    <submittedName>
        <fullName evidence="2">Uncharacterized protein</fullName>
    </submittedName>
</protein>
<feature type="compositionally biased region" description="Basic and acidic residues" evidence="1">
    <location>
        <begin position="111"/>
        <end position="122"/>
    </location>
</feature>
<organism evidence="2 3">
    <name type="scientific">Desmophyllum pertusum</name>
    <dbReference type="NCBI Taxonomy" id="174260"/>
    <lineage>
        <taxon>Eukaryota</taxon>
        <taxon>Metazoa</taxon>
        <taxon>Cnidaria</taxon>
        <taxon>Anthozoa</taxon>
        <taxon>Hexacorallia</taxon>
        <taxon>Scleractinia</taxon>
        <taxon>Caryophylliina</taxon>
        <taxon>Caryophylliidae</taxon>
        <taxon>Desmophyllum</taxon>
    </lineage>
</organism>
<evidence type="ECO:0000256" key="1">
    <source>
        <dbReference type="SAM" id="MobiDB-lite"/>
    </source>
</evidence>